<evidence type="ECO:0000313" key="3">
    <source>
        <dbReference type="EMBL" id="ACU70428.1"/>
    </source>
</evidence>
<feature type="region of interest" description="Disordered" evidence="2">
    <location>
        <begin position="166"/>
        <end position="186"/>
    </location>
</feature>
<dbReference type="KEGG" id="cai:Caci_1507"/>
<dbReference type="Proteomes" id="UP000000851">
    <property type="component" value="Chromosome"/>
</dbReference>
<keyword evidence="4" id="KW-1185">Reference proteome</keyword>
<feature type="region of interest" description="Disordered" evidence="2">
    <location>
        <begin position="1"/>
        <end position="22"/>
    </location>
</feature>
<proteinExistence type="predicted"/>
<keyword evidence="1" id="KW-0175">Coiled coil</keyword>
<organism evidence="3 4">
    <name type="scientific">Catenulispora acidiphila (strain DSM 44928 / JCM 14897 / NBRC 102108 / NRRL B-24433 / ID139908)</name>
    <dbReference type="NCBI Taxonomy" id="479433"/>
    <lineage>
        <taxon>Bacteria</taxon>
        <taxon>Bacillati</taxon>
        <taxon>Actinomycetota</taxon>
        <taxon>Actinomycetes</taxon>
        <taxon>Catenulisporales</taxon>
        <taxon>Catenulisporaceae</taxon>
        <taxon>Catenulispora</taxon>
    </lineage>
</organism>
<evidence type="ECO:0000256" key="2">
    <source>
        <dbReference type="SAM" id="MobiDB-lite"/>
    </source>
</evidence>
<dbReference type="HOGENOM" id="CLU_805838_0_0_11"/>
<dbReference type="AlphaFoldDB" id="C7QA30"/>
<dbReference type="EMBL" id="CP001700">
    <property type="protein sequence ID" value="ACU70428.1"/>
    <property type="molecule type" value="Genomic_DNA"/>
</dbReference>
<feature type="coiled-coil region" evidence="1">
    <location>
        <begin position="310"/>
        <end position="337"/>
    </location>
</feature>
<name>C7QA30_CATAD</name>
<evidence type="ECO:0000313" key="4">
    <source>
        <dbReference type="Proteomes" id="UP000000851"/>
    </source>
</evidence>
<dbReference type="InParanoid" id="C7QA30"/>
<protein>
    <submittedName>
        <fullName evidence="3">Uncharacterized protein</fullName>
    </submittedName>
</protein>
<reference evidence="3 4" key="1">
    <citation type="journal article" date="2009" name="Stand. Genomic Sci.">
        <title>Complete genome sequence of Catenulispora acidiphila type strain (ID 139908).</title>
        <authorList>
            <person name="Copeland A."/>
            <person name="Lapidus A."/>
            <person name="Glavina Del Rio T."/>
            <person name="Nolan M."/>
            <person name="Lucas S."/>
            <person name="Chen F."/>
            <person name="Tice H."/>
            <person name="Cheng J.F."/>
            <person name="Bruce D."/>
            <person name="Goodwin L."/>
            <person name="Pitluck S."/>
            <person name="Mikhailova N."/>
            <person name="Pati A."/>
            <person name="Ivanova N."/>
            <person name="Mavromatis K."/>
            <person name="Chen A."/>
            <person name="Palaniappan K."/>
            <person name="Chain P."/>
            <person name="Land M."/>
            <person name="Hauser L."/>
            <person name="Chang Y.J."/>
            <person name="Jeffries C.D."/>
            <person name="Chertkov O."/>
            <person name="Brettin T."/>
            <person name="Detter J.C."/>
            <person name="Han C."/>
            <person name="Ali Z."/>
            <person name="Tindall B.J."/>
            <person name="Goker M."/>
            <person name="Bristow J."/>
            <person name="Eisen J.A."/>
            <person name="Markowitz V."/>
            <person name="Hugenholtz P."/>
            <person name="Kyrpides N.C."/>
            <person name="Klenk H.P."/>
        </authorList>
    </citation>
    <scope>NUCLEOTIDE SEQUENCE [LARGE SCALE GENOMIC DNA]</scope>
    <source>
        <strain evidence="4">DSM 44928 / JCM 14897 / NBRC 102108 / NRRL B-24433 / ID139908</strain>
    </source>
</reference>
<sequence length="344" mass="36667">MTEYELGQEADELEEPAVAGEPVEEYADPYADPQEWISGLIAKLERAEQGIGSGPRDALMARIKLAQAYSELGDTVQAAPLAVANVAQAMALFPSSEGMLRQLREFRDAACEAAGWTAAMMREPDVEELARDEPSELVARPDAGDVAAADDVAAAADSADDYAATADADADAAAEQTPAAPVNADPAEDFAPAQEQLQIQIPVVPAPAADAAEDFAAEDFAPNHETPAPPHQPAEPEPAGAVIHEFVRRSPEPDALQWSAEVQAALTQPAELAIPAAPEPEYAEEVEPDLASGDLAELGDLADLAALEEIIRLRFELREAQRTVERLRHVNRKLREALAFDDGQ</sequence>
<evidence type="ECO:0000256" key="1">
    <source>
        <dbReference type="SAM" id="Coils"/>
    </source>
</evidence>
<dbReference type="RefSeq" id="WP_012785722.1">
    <property type="nucleotide sequence ID" value="NC_013131.1"/>
</dbReference>
<gene>
    <name evidence="3" type="ordered locus">Caci_1507</name>
</gene>
<accession>C7QA30</accession>
<feature type="compositionally biased region" description="Acidic residues" evidence="2">
    <location>
        <begin position="1"/>
        <end position="15"/>
    </location>
</feature>
<feature type="compositionally biased region" description="Low complexity" evidence="2">
    <location>
        <begin position="166"/>
        <end position="184"/>
    </location>
</feature>